<evidence type="ECO:0000313" key="2">
    <source>
        <dbReference type="EMBL" id="KAJ4924812.1"/>
    </source>
</evidence>
<accession>A0AAD6AHF6</accession>
<evidence type="ECO:0000313" key="3">
    <source>
        <dbReference type="Proteomes" id="UP001219934"/>
    </source>
</evidence>
<comment type="caution">
    <text evidence="2">The sequence shown here is derived from an EMBL/GenBank/DDBJ whole genome shotgun (WGS) entry which is preliminary data.</text>
</comment>
<proteinExistence type="predicted"/>
<feature type="non-terminal residue" evidence="2">
    <location>
        <position position="103"/>
    </location>
</feature>
<protein>
    <submittedName>
        <fullName evidence="2">Uncharacterized protein</fullName>
    </submittedName>
</protein>
<dbReference type="EMBL" id="JAPTMU010000022">
    <property type="protein sequence ID" value="KAJ4924812.1"/>
    <property type="molecule type" value="Genomic_DNA"/>
</dbReference>
<reference evidence="2" key="1">
    <citation type="submission" date="2022-11" db="EMBL/GenBank/DDBJ databases">
        <title>Chromosome-level genome of Pogonophryne albipinna.</title>
        <authorList>
            <person name="Jo E."/>
        </authorList>
    </citation>
    <scope>NUCLEOTIDE SEQUENCE</scope>
    <source>
        <strain evidence="2">SGF0006</strain>
        <tissue evidence="2">Muscle</tissue>
    </source>
</reference>
<evidence type="ECO:0000256" key="1">
    <source>
        <dbReference type="SAM" id="MobiDB-lite"/>
    </source>
</evidence>
<gene>
    <name evidence="2" type="ORF">JOQ06_003762</name>
</gene>
<dbReference type="Proteomes" id="UP001219934">
    <property type="component" value="Unassembled WGS sequence"/>
</dbReference>
<organism evidence="2 3">
    <name type="scientific">Pogonophryne albipinna</name>
    <dbReference type="NCBI Taxonomy" id="1090488"/>
    <lineage>
        <taxon>Eukaryota</taxon>
        <taxon>Metazoa</taxon>
        <taxon>Chordata</taxon>
        <taxon>Craniata</taxon>
        <taxon>Vertebrata</taxon>
        <taxon>Euteleostomi</taxon>
        <taxon>Actinopterygii</taxon>
        <taxon>Neopterygii</taxon>
        <taxon>Teleostei</taxon>
        <taxon>Neoteleostei</taxon>
        <taxon>Acanthomorphata</taxon>
        <taxon>Eupercaria</taxon>
        <taxon>Perciformes</taxon>
        <taxon>Notothenioidei</taxon>
        <taxon>Pogonophryne</taxon>
    </lineage>
</organism>
<dbReference type="AlphaFoldDB" id="A0AAD6AHF6"/>
<feature type="non-terminal residue" evidence="2">
    <location>
        <position position="1"/>
    </location>
</feature>
<keyword evidence="3" id="KW-1185">Reference proteome</keyword>
<feature type="region of interest" description="Disordered" evidence="1">
    <location>
        <begin position="81"/>
        <end position="103"/>
    </location>
</feature>
<sequence length="103" mass="11367">PGLSESHRLLEMEMENDSERLSDPKHCWTLSIPRHSCGVSGASSALRSLSLGSWNILGQEEEEASVFTVCRYEQPACLPLGMDDTHTHNQSNVVSERQPDLGS</sequence>
<name>A0AAD6AHF6_9TELE</name>